<dbReference type="KEGG" id="aja:AJAP_31815"/>
<proteinExistence type="predicted"/>
<keyword evidence="3" id="KW-1185">Reference proteome</keyword>
<dbReference type="RefSeq" id="WP_038518131.1">
    <property type="nucleotide sequence ID" value="NZ_CP008953.1"/>
</dbReference>
<protein>
    <submittedName>
        <fullName evidence="2">Uncharacterized protein</fullName>
    </submittedName>
</protein>
<evidence type="ECO:0000313" key="2">
    <source>
        <dbReference type="EMBL" id="AIG79177.1"/>
    </source>
</evidence>
<evidence type="ECO:0000313" key="3">
    <source>
        <dbReference type="Proteomes" id="UP000028492"/>
    </source>
</evidence>
<evidence type="ECO:0000256" key="1">
    <source>
        <dbReference type="SAM" id="SignalP"/>
    </source>
</evidence>
<gene>
    <name evidence="2" type="ORF">AJAP_31815</name>
</gene>
<sequence>MARFSRLVTPVAATALILLSQVFATNASAAAAGADSIDVGPVSMATSMNCWGERRSVGDAWVTLNGDRVTVRDHCADGNPVMARVQMTVNGTPRLWTCYNHSGGGTTKVCDFDWPEGYVGFKTVIFFAWDGIREYKMGTLRHWRDG</sequence>
<organism evidence="2 3">
    <name type="scientific">Amycolatopsis japonica</name>
    <dbReference type="NCBI Taxonomy" id="208439"/>
    <lineage>
        <taxon>Bacteria</taxon>
        <taxon>Bacillati</taxon>
        <taxon>Actinomycetota</taxon>
        <taxon>Actinomycetes</taxon>
        <taxon>Pseudonocardiales</taxon>
        <taxon>Pseudonocardiaceae</taxon>
        <taxon>Amycolatopsis</taxon>
        <taxon>Amycolatopsis japonica group</taxon>
    </lineage>
</organism>
<dbReference type="STRING" id="208439.AJAP_31815"/>
<dbReference type="Proteomes" id="UP000028492">
    <property type="component" value="Chromosome"/>
</dbReference>
<reference evidence="2 3" key="1">
    <citation type="journal article" date="2014" name="J. Biotechnol.">
        <title>Complete genome sequence of the actinobacterium Amycolatopsis japonica MG417-CF17(T) (=DSM 44213T) producing (S,S)-N,N'-ethylenediaminedisuccinic acid.</title>
        <authorList>
            <person name="Stegmann E."/>
            <person name="Albersmeier A."/>
            <person name="Spohn M."/>
            <person name="Gert H."/>
            <person name="Weber T."/>
            <person name="Wohlleben W."/>
            <person name="Kalinowski J."/>
            <person name="Ruckert C."/>
        </authorList>
    </citation>
    <scope>NUCLEOTIDE SEQUENCE [LARGE SCALE GENOMIC DNA]</scope>
    <source>
        <strain evidence="3">MG417-CF17 (DSM 44213)</strain>
    </source>
</reference>
<feature type="chain" id="PRO_5038946227" evidence="1">
    <location>
        <begin position="25"/>
        <end position="146"/>
    </location>
</feature>
<accession>A0A075UY78</accession>
<keyword evidence="1" id="KW-0732">Signal</keyword>
<feature type="signal peptide" evidence="1">
    <location>
        <begin position="1"/>
        <end position="24"/>
    </location>
</feature>
<dbReference type="EMBL" id="CP008953">
    <property type="protein sequence ID" value="AIG79177.1"/>
    <property type="molecule type" value="Genomic_DNA"/>
</dbReference>
<name>A0A075UY78_9PSEU</name>
<dbReference type="AlphaFoldDB" id="A0A075UY78"/>
<dbReference type="HOGENOM" id="CLU_1773502_0_0_11"/>